<name>A0ACB9BY09_9ASTR</name>
<gene>
    <name evidence="1" type="ORF">L1987_66671</name>
</gene>
<accession>A0ACB9BY09</accession>
<keyword evidence="2" id="KW-1185">Reference proteome</keyword>
<organism evidence="1 2">
    <name type="scientific">Smallanthus sonchifolius</name>
    <dbReference type="NCBI Taxonomy" id="185202"/>
    <lineage>
        <taxon>Eukaryota</taxon>
        <taxon>Viridiplantae</taxon>
        <taxon>Streptophyta</taxon>
        <taxon>Embryophyta</taxon>
        <taxon>Tracheophyta</taxon>
        <taxon>Spermatophyta</taxon>
        <taxon>Magnoliopsida</taxon>
        <taxon>eudicotyledons</taxon>
        <taxon>Gunneridae</taxon>
        <taxon>Pentapetalae</taxon>
        <taxon>asterids</taxon>
        <taxon>campanulids</taxon>
        <taxon>Asterales</taxon>
        <taxon>Asteraceae</taxon>
        <taxon>Asteroideae</taxon>
        <taxon>Heliantheae alliance</taxon>
        <taxon>Millerieae</taxon>
        <taxon>Smallanthus</taxon>
    </lineage>
</organism>
<proteinExistence type="predicted"/>
<reference evidence="2" key="1">
    <citation type="journal article" date="2022" name="Mol. Ecol. Resour.">
        <title>The genomes of chicory, endive, great burdock and yacon provide insights into Asteraceae palaeo-polyploidization history and plant inulin production.</title>
        <authorList>
            <person name="Fan W."/>
            <person name="Wang S."/>
            <person name="Wang H."/>
            <person name="Wang A."/>
            <person name="Jiang F."/>
            <person name="Liu H."/>
            <person name="Zhao H."/>
            <person name="Xu D."/>
            <person name="Zhang Y."/>
        </authorList>
    </citation>
    <scope>NUCLEOTIDE SEQUENCE [LARGE SCALE GENOMIC DNA]</scope>
    <source>
        <strain evidence="2">cv. Yunnan</strain>
    </source>
</reference>
<dbReference type="Proteomes" id="UP001056120">
    <property type="component" value="Linkage Group LG22"/>
</dbReference>
<protein>
    <submittedName>
        <fullName evidence="1">Uncharacterized protein</fullName>
    </submittedName>
</protein>
<evidence type="ECO:0000313" key="1">
    <source>
        <dbReference type="EMBL" id="KAI3726865.1"/>
    </source>
</evidence>
<sequence length="67" mass="8004">METIDPFQYSHSVVSKWSLSYLVADVVCLYTYVTCTSPFNQHRHCVRQTDLYFRQPRRCSEVLQAWI</sequence>
<comment type="caution">
    <text evidence="1">The sequence shown here is derived from an EMBL/GenBank/DDBJ whole genome shotgun (WGS) entry which is preliminary data.</text>
</comment>
<dbReference type="EMBL" id="CM042039">
    <property type="protein sequence ID" value="KAI3726865.1"/>
    <property type="molecule type" value="Genomic_DNA"/>
</dbReference>
<reference evidence="1 2" key="2">
    <citation type="journal article" date="2022" name="Mol. Ecol. Resour.">
        <title>The genomes of chicory, endive, great burdock and yacon provide insights into Asteraceae paleo-polyploidization history and plant inulin production.</title>
        <authorList>
            <person name="Fan W."/>
            <person name="Wang S."/>
            <person name="Wang H."/>
            <person name="Wang A."/>
            <person name="Jiang F."/>
            <person name="Liu H."/>
            <person name="Zhao H."/>
            <person name="Xu D."/>
            <person name="Zhang Y."/>
        </authorList>
    </citation>
    <scope>NUCLEOTIDE SEQUENCE [LARGE SCALE GENOMIC DNA]</scope>
    <source>
        <strain evidence="2">cv. Yunnan</strain>
        <tissue evidence="1">Leaves</tissue>
    </source>
</reference>
<evidence type="ECO:0000313" key="2">
    <source>
        <dbReference type="Proteomes" id="UP001056120"/>
    </source>
</evidence>